<dbReference type="Gramene" id="OB08G24760.1">
    <property type="protein sequence ID" value="OB08G24760.1"/>
    <property type="gene ID" value="OB08G24760"/>
</dbReference>
<name>J3MTP5_ORYBR</name>
<keyword evidence="3" id="KW-1185">Reference proteome</keyword>
<reference evidence="2" key="1">
    <citation type="journal article" date="2013" name="Nat. Commun.">
        <title>Whole-genome sequencing of Oryza brachyantha reveals mechanisms underlying Oryza genome evolution.</title>
        <authorList>
            <person name="Chen J."/>
            <person name="Huang Q."/>
            <person name="Gao D."/>
            <person name="Wang J."/>
            <person name="Lang Y."/>
            <person name="Liu T."/>
            <person name="Li B."/>
            <person name="Bai Z."/>
            <person name="Luis Goicoechea J."/>
            <person name="Liang C."/>
            <person name="Chen C."/>
            <person name="Zhang W."/>
            <person name="Sun S."/>
            <person name="Liao Y."/>
            <person name="Zhang X."/>
            <person name="Yang L."/>
            <person name="Song C."/>
            <person name="Wang M."/>
            <person name="Shi J."/>
            <person name="Liu G."/>
            <person name="Liu J."/>
            <person name="Zhou H."/>
            <person name="Zhou W."/>
            <person name="Yu Q."/>
            <person name="An N."/>
            <person name="Chen Y."/>
            <person name="Cai Q."/>
            <person name="Wang B."/>
            <person name="Liu B."/>
            <person name="Min J."/>
            <person name="Huang Y."/>
            <person name="Wu H."/>
            <person name="Li Z."/>
            <person name="Zhang Y."/>
            <person name="Yin Y."/>
            <person name="Song W."/>
            <person name="Jiang J."/>
            <person name="Jackson S.A."/>
            <person name="Wing R.A."/>
            <person name="Wang J."/>
            <person name="Chen M."/>
        </authorList>
    </citation>
    <scope>NUCLEOTIDE SEQUENCE [LARGE SCALE GENOMIC DNA]</scope>
    <source>
        <strain evidence="2">cv. IRGC 101232</strain>
    </source>
</reference>
<protein>
    <submittedName>
        <fullName evidence="2">Uncharacterized protein</fullName>
    </submittedName>
</protein>
<dbReference type="EnsemblPlants" id="OB08G24760.1">
    <property type="protein sequence ID" value="OB08G24760.1"/>
    <property type="gene ID" value="OB08G24760"/>
</dbReference>
<sequence>MIILIRVIGPRTLHLPRTQSLTRSVREKKLPTQSRRGNRAAIREKRISAENR</sequence>
<feature type="region of interest" description="Disordered" evidence="1">
    <location>
        <begin position="19"/>
        <end position="52"/>
    </location>
</feature>
<dbReference type="Proteomes" id="UP000006038">
    <property type="component" value="Chromosome 8"/>
</dbReference>
<reference evidence="2" key="2">
    <citation type="submission" date="2013-04" db="UniProtKB">
        <authorList>
            <consortium name="EnsemblPlants"/>
        </authorList>
    </citation>
    <scope>IDENTIFICATION</scope>
</reference>
<feature type="compositionally biased region" description="Basic and acidic residues" evidence="1">
    <location>
        <begin position="41"/>
        <end position="52"/>
    </location>
</feature>
<dbReference type="AlphaFoldDB" id="J3MTP5"/>
<dbReference type="HOGENOM" id="CLU_3093647_0_0_1"/>
<organism evidence="2">
    <name type="scientific">Oryza brachyantha</name>
    <name type="common">malo sina</name>
    <dbReference type="NCBI Taxonomy" id="4533"/>
    <lineage>
        <taxon>Eukaryota</taxon>
        <taxon>Viridiplantae</taxon>
        <taxon>Streptophyta</taxon>
        <taxon>Embryophyta</taxon>
        <taxon>Tracheophyta</taxon>
        <taxon>Spermatophyta</taxon>
        <taxon>Magnoliopsida</taxon>
        <taxon>Liliopsida</taxon>
        <taxon>Poales</taxon>
        <taxon>Poaceae</taxon>
        <taxon>BOP clade</taxon>
        <taxon>Oryzoideae</taxon>
        <taxon>Oryzeae</taxon>
        <taxon>Oryzinae</taxon>
        <taxon>Oryza</taxon>
    </lineage>
</organism>
<proteinExistence type="predicted"/>
<accession>J3MTP5</accession>
<evidence type="ECO:0000256" key="1">
    <source>
        <dbReference type="SAM" id="MobiDB-lite"/>
    </source>
</evidence>
<evidence type="ECO:0000313" key="3">
    <source>
        <dbReference type="Proteomes" id="UP000006038"/>
    </source>
</evidence>
<evidence type="ECO:0000313" key="2">
    <source>
        <dbReference type="EnsemblPlants" id="OB08G24760.1"/>
    </source>
</evidence>